<sequence>MNILFIVGECAPFIKSGGLADVAGSLPKSLNEIGHDVRVVMPKYADIHEKYTKEMKLLTNFKVSLGWRNAYCGVEMLVHDGVTYYFIDNEQYFNREGLYGYDDDGERFSFFNRAVLDMLSKISYKPEVLHCHDWHTGMIPFLYRTEYQYYAGMGQMKTVYTIHNLKYQGIFPQSVMSDLLGIPDVFYHPDYLEFHGNISFMKAALVASDKITTVSPTYRDEIMHEYAGEKLEGLLRFRANDVIGIVNGIDDKEYNPADDPSIPLSYHADNWSGKVAAKTLVQETFGLPVNPSIPLVVMISRLTEQKGIDLIQHVFSELVNEKAQWIFLGSGEWHYEQWCRDMTTAYPNKVRSWIGFHEEMAHRLYAASDFFLMPSRFEPCGLGQLIAMRYGSVPIVRETGGLNDTVQSYNEKTKQGNGFSFSNYNAHDMLHTIRRAFSFYEDEERFSPIIRQAMETDVSWTHSAKQYRDLYHELITGSESHVF</sequence>
<accession>A0A7S8CC94</accession>
<dbReference type="CDD" id="cd03791">
    <property type="entry name" value="GT5_Glycogen_synthase_DULL1-like"/>
    <property type="match status" value="1"/>
</dbReference>
<dbReference type="SUPFAM" id="SSF53756">
    <property type="entry name" value="UDP-Glycosyltransferase/glycogen phosphorylase"/>
    <property type="match status" value="1"/>
</dbReference>
<comment type="catalytic activity">
    <reaction evidence="1 7">
        <text>[(1-&gt;4)-alpha-D-glucosyl](n) + ADP-alpha-D-glucose = [(1-&gt;4)-alpha-D-glucosyl](n+1) + ADP + H(+)</text>
        <dbReference type="Rhea" id="RHEA:18189"/>
        <dbReference type="Rhea" id="RHEA-COMP:9584"/>
        <dbReference type="Rhea" id="RHEA-COMP:9587"/>
        <dbReference type="ChEBI" id="CHEBI:15378"/>
        <dbReference type="ChEBI" id="CHEBI:15444"/>
        <dbReference type="ChEBI" id="CHEBI:57498"/>
        <dbReference type="ChEBI" id="CHEBI:456216"/>
        <dbReference type="EC" id="2.4.1.21"/>
    </reaction>
</comment>
<evidence type="ECO:0000313" key="11">
    <source>
        <dbReference type="Proteomes" id="UP000593626"/>
    </source>
</evidence>
<dbReference type="NCBIfam" id="NF001898">
    <property type="entry name" value="PRK00654.1-1"/>
    <property type="match status" value="1"/>
</dbReference>
<dbReference type="HAMAP" id="MF_00484">
    <property type="entry name" value="Glycogen_synth"/>
    <property type="match status" value="1"/>
</dbReference>
<feature type="binding site" evidence="7">
    <location>
        <position position="15"/>
    </location>
    <ligand>
        <name>ADP-alpha-D-glucose</name>
        <dbReference type="ChEBI" id="CHEBI:57498"/>
    </ligand>
</feature>
<dbReference type="AlphaFoldDB" id="A0A7S8CC94"/>
<dbReference type="RefSeq" id="WP_239671995.1">
    <property type="nucleotide sequence ID" value="NZ_CP049742.1"/>
</dbReference>
<comment type="pathway">
    <text evidence="7">Glycan biosynthesis; glycogen biosynthesis.</text>
</comment>
<comment type="function">
    <text evidence="2 7">Synthesizes alpha-1,4-glucan chains using ADP-glucose.</text>
</comment>
<dbReference type="GO" id="GO:0004373">
    <property type="term" value="F:alpha-1,4-glucan glucosyltransferase (UDP-glucose donor) activity"/>
    <property type="evidence" value="ECO:0007669"/>
    <property type="project" value="InterPro"/>
</dbReference>
<evidence type="ECO:0000256" key="5">
    <source>
        <dbReference type="ARBA" id="ARBA00022679"/>
    </source>
</evidence>
<keyword evidence="5 7" id="KW-0808">Transferase</keyword>
<evidence type="ECO:0000256" key="2">
    <source>
        <dbReference type="ARBA" id="ARBA00002764"/>
    </source>
</evidence>
<evidence type="ECO:0000259" key="9">
    <source>
        <dbReference type="Pfam" id="PF08323"/>
    </source>
</evidence>
<gene>
    <name evidence="7 10" type="primary">glgA</name>
    <name evidence="10" type="ORF">G8O30_10250</name>
</gene>
<dbReference type="InterPro" id="IPR013534">
    <property type="entry name" value="Starch_synth_cat_dom"/>
</dbReference>
<dbReference type="GO" id="GO:0005978">
    <property type="term" value="P:glycogen biosynthetic process"/>
    <property type="evidence" value="ECO:0007669"/>
    <property type="project" value="UniProtKB-UniRule"/>
</dbReference>
<evidence type="ECO:0000256" key="4">
    <source>
        <dbReference type="ARBA" id="ARBA00022676"/>
    </source>
</evidence>
<keyword evidence="11" id="KW-1185">Reference proteome</keyword>
<dbReference type="InterPro" id="IPR001296">
    <property type="entry name" value="Glyco_trans_1"/>
</dbReference>
<evidence type="ECO:0000313" key="10">
    <source>
        <dbReference type="EMBL" id="QPC47324.1"/>
    </source>
</evidence>
<dbReference type="NCBIfam" id="TIGR02095">
    <property type="entry name" value="glgA"/>
    <property type="match status" value="1"/>
</dbReference>
<keyword evidence="6 7" id="KW-0320">Glycogen biosynthesis</keyword>
<organism evidence="10 11">
    <name type="scientific">Mangrovibacillus cuniculi</name>
    <dbReference type="NCBI Taxonomy" id="2593652"/>
    <lineage>
        <taxon>Bacteria</taxon>
        <taxon>Bacillati</taxon>
        <taxon>Bacillota</taxon>
        <taxon>Bacilli</taxon>
        <taxon>Bacillales</taxon>
        <taxon>Bacillaceae</taxon>
        <taxon>Mangrovibacillus</taxon>
    </lineage>
</organism>
<evidence type="ECO:0000256" key="3">
    <source>
        <dbReference type="ARBA" id="ARBA00010281"/>
    </source>
</evidence>
<dbReference type="Proteomes" id="UP000593626">
    <property type="component" value="Chromosome"/>
</dbReference>
<proteinExistence type="inferred from homology"/>
<dbReference type="Pfam" id="PF00534">
    <property type="entry name" value="Glycos_transf_1"/>
    <property type="match status" value="1"/>
</dbReference>
<dbReference type="PANTHER" id="PTHR45825">
    <property type="entry name" value="GRANULE-BOUND STARCH SYNTHASE 1, CHLOROPLASTIC/AMYLOPLASTIC"/>
    <property type="match status" value="1"/>
</dbReference>
<comment type="similarity">
    <text evidence="3 7">Belongs to the glycosyltransferase 1 family. Bacterial/plant glycogen synthase subfamily.</text>
</comment>
<dbReference type="InterPro" id="IPR011835">
    <property type="entry name" value="GS/SS"/>
</dbReference>
<dbReference type="EMBL" id="CP049742">
    <property type="protein sequence ID" value="QPC47324.1"/>
    <property type="molecule type" value="Genomic_DNA"/>
</dbReference>
<reference evidence="10 11" key="1">
    <citation type="submission" date="2019-07" db="EMBL/GenBank/DDBJ databases">
        <title>Genome sequence of 2 isolates from Red Sea Mangroves.</title>
        <authorList>
            <person name="Sefrji F."/>
            <person name="Michoud G."/>
            <person name="Merlino G."/>
            <person name="Daffonchio D."/>
        </authorList>
    </citation>
    <scope>NUCLEOTIDE SEQUENCE [LARGE SCALE GENOMIC DNA]</scope>
    <source>
        <strain evidence="10 11">R1DC41</strain>
    </source>
</reference>
<name>A0A7S8CC94_9BACI</name>
<feature type="domain" description="Starch synthase catalytic" evidence="9">
    <location>
        <begin position="2"/>
        <end position="236"/>
    </location>
</feature>
<dbReference type="Gene3D" id="3.40.50.2000">
    <property type="entry name" value="Glycogen Phosphorylase B"/>
    <property type="match status" value="2"/>
</dbReference>
<dbReference type="GO" id="GO:0009011">
    <property type="term" value="F:alpha-1,4-glucan glucosyltransferase (ADP-glucose donor) activity"/>
    <property type="evidence" value="ECO:0007669"/>
    <property type="project" value="UniProtKB-UniRule"/>
</dbReference>
<dbReference type="UniPathway" id="UPA00164"/>
<protein>
    <recommendedName>
        <fullName evidence="7">Glycogen synthase</fullName>
        <ecNumber evidence="7">2.4.1.21</ecNumber>
    </recommendedName>
    <alternativeName>
        <fullName evidence="7">Starch [bacterial glycogen] synthase</fullName>
    </alternativeName>
</protein>
<feature type="domain" description="Glycosyl transferase family 1" evidence="8">
    <location>
        <begin position="294"/>
        <end position="448"/>
    </location>
</feature>
<dbReference type="Pfam" id="PF08323">
    <property type="entry name" value="Glyco_transf_5"/>
    <property type="match status" value="1"/>
</dbReference>
<evidence type="ECO:0000256" key="1">
    <source>
        <dbReference type="ARBA" id="ARBA00001478"/>
    </source>
</evidence>
<dbReference type="EC" id="2.4.1.21" evidence="7"/>
<dbReference type="NCBIfam" id="NF001899">
    <property type="entry name" value="PRK00654.1-2"/>
    <property type="match status" value="1"/>
</dbReference>
<evidence type="ECO:0000256" key="7">
    <source>
        <dbReference type="HAMAP-Rule" id="MF_00484"/>
    </source>
</evidence>
<dbReference type="KEGG" id="mcui:G8O30_10250"/>
<keyword evidence="4 7" id="KW-0328">Glycosyltransferase</keyword>
<evidence type="ECO:0000256" key="6">
    <source>
        <dbReference type="ARBA" id="ARBA00023056"/>
    </source>
</evidence>
<dbReference type="PANTHER" id="PTHR45825:SF11">
    <property type="entry name" value="ALPHA AMYLASE DOMAIN-CONTAINING PROTEIN"/>
    <property type="match status" value="1"/>
</dbReference>
<evidence type="ECO:0000259" key="8">
    <source>
        <dbReference type="Pfam" id="PF00534"/>
    </source>
</evidence>